<keyword evidence="14" id="KW-1185">Reference proteome</keyword>
<feature type="transmembrane region" description="Helical" evidence="10">
    <location>
        <begin position="111"/>
        <end position="133"/>
    </location>
</feature>
<sequence length="828" mass="90698">MAAEGGSQSGLTISRSLFPTADTTTSQSVVNTYPMQELLTGEPRQNEHTVGVSPEERINGLETLHEIDMLKEGIHEQRPRRRFRIISKALPFLLSALTIYIYYVYTIQVCILYLVAFNLLVILYFISYALSIFCNPGTPLNPPVKGQGLPIPTTTTPYRHDVPSIPLHSSSNGQANLDSLLPRPPQDENLSTPSTTAGHSSNAQHVGPHLASIVTTPKYPTVAVAPADQDEYGYSFSNDASESRASHISINISEGSIHENGDSSQSNGGHAEAAGGVEDNRVKIDNQEPASRSRDTSDENSSRLPIATLSISKRDGRPRWCDICKITKPDRSHHCSECNSCVLRMDHHCPWVNGCIGFGNYKFFYLFILYGSLSALWVVATMIPLLLQVLREYDNGYMANGNTTTGGDYMINTTDWNTIQSYLDKSSWEAQSEILQSFDVQWVVITIIALLLALLIVSFTGAHTSYILRNLTTIEALQNVRSTFVRVQYRKMDPAGDGNPGGLHSLSPQGDGVLPSFLSEIEFNVVMVEQGDNVWDRGSWGDNWCSVMGPTWWLWLIPYHNAEGDGIHEVYNEKVYNKLVTDALAQARMQVVTIGLQEDPAISSQNVGLGERTEAIMTAPSSPRMDSEITSDSPSINSSTNAEPTTSTAADRILSDANRRLKTTLNSNSNEPGKQLPPRKNTSASSTSRLESVNETPTPSIVLEVGSQDNYVEDIMESRSRRAGQRQDSHFDGGSTSQIVPSSDHSAPRQSSTRSQSSRQNSPKQSVSSTRRRQRTMSGSTSGSYAGPIREFGMGLGMDGIPVDSGTGLKLSSARMGLYSQLPPLEFA</sequence>
<comment type="caution">
    <text evidence="13">The sequence shown here is derived from an EMBL/GenBank/DDBJ whole genome shotgun (WGS) entry which is preliminary data.</text>
</comment>
<evidence type="ECO:0000256" key="11">
    <source>
        <dbReference type="SAM" id="MobiDB-lite"/>
    </source>
</evidence>
<evidence type="ECO:0000256" key="8">
    <source>
        <dbReference type="ARBA" id="ARBA00023315"/>
    </source>
</evidence>
<feature type="compositionally biased region" description="Polar residues" evidence="11">
    <location>
        <begin position="680"/>
        <end position="699"/>
    </location>
</feature>
<comment type="domain">
    <text evidence="10">The DHHC domain is required for palmitoyltransferase activity.</text>
</comment>
<keyword evidence="2 10" id="KW-0808">Transferase</keyword>
<evidence type="ECO:0000256" key="6">
    <source>
        <dbReference type="ARBA" id="ARBA00023139"/>
    </source>
</evidence>
<dbReference type="Proteomes" id="UP000703661">
    <property type="component" value="Unassembled WGS sequence"/>
</dbReference>
<evidence type="ECO:0000256" key="7">
    <source>
        <dbReference type="ARBA" id="ARBA00023288"/>
    </source>
</evidence>
<organism evidence="13 14">
    <name type="scientific">Entomortierella chlamydospora</name>
    <dbReference type="NCBI Taxonomy" id="101097"/>
    <lineage>
        <taxon>Eukaryota</taxon>
        <taxon>Fungi</taxon>
        <taxon>Fungi incertae sedis</taxon>
        <taxon>Mucoromycota</taxon>
        <taxon>Mortierellomycotina</taxon>
        <taxon>Mortierellomycetes</taxon>
        <taxon>Mortierellales</taxon>
        <taxon>Mortierellaceae</taxon>
        <taxon>Entomortierella</taxon>
    </lineage>
</organism>
<evidence type="ECO:0000256" key="2">
    <source>
        <dbReference type="ARBA" id="ARBA00022679"/>
    </source>
</evidence>
<keyword evidence="4 10" id="KW-1133">Transmembrane helix</keyword>
<evidence type="ECO:0000256" key="4">
    <source>
        <dbReference type="ARBA" id="ARBA00022989"/>
    </source>
</evidence>
<feature type="compositionally biased region" description="Polar residues" evidence="11">
    <location>
        <begin position="188"/>
        <end position="204"/>
    </location>
</feature>
<keyword evidence="3 10" id="KW-0812">Transmembrane</keyword>
<dbReference type="GO" id="GO:0005794">
    <property type="term" value="C:Golgi apparatus"/>
    <property type="evidence" value="ECO:0007669"/>
    <property type="project" value="TreeGrafter"/>
</dbReference>
<feature type="compositionally biased region" description="Polar residues" evidence="11">
    <location>
        <begin position="663"/>
        <end position="672"/>
    </location>
</feature>
<feature type="region of interest" description="Disordered" evidence="11">
    <location>
        <begin position="618"/>
        <end position="650"/>
    </location>
</feature>
<evidence type="ECO:0000256" key="1">
    <source>
        <dbReference type="ARBA" id="ARBA00004141"/>
    </source>
</evidence>
<dbReference type="EC" id="2.3.1.225" evidence="10"/>
<evidence type="ECO:0000256" key="10">
    <source>
        <dbReference type="RuleBase" id="RU079119"/>
    </source>
</evidence>
<feature type="compositionally biased region" description="Low complexity" evidence="11">
    <location>
        <begin position="749"/>
        <end position="769"/>
    </location>
</feature>
<evidence type="ECO:0000259" key="12">
    <source>
        <dbReference type="Pfam" id="PF01529"/>
    </source>
</evidence>
<feature type="domain" description="Palmitoyltransferase DHHC" evidence="12">
    <location>
        <begin position="317"/>
        <end position="479"/>
    </location>
</feature>
<comment type="catalytic activity">
    <reaction evidence="9 10">
        <text>L-cysteinyl-[protein] + hexadecanoyl-CoA = S-hexadecanoyl-L-cysteinyl-[protein] + CoA</text>
        <dbReference type="Rhea" id="RHEA:36683"/>
        <dbReference type="Rhea" id="RHEA-COMP:10131"/>
        <dbReference type="Rhea" id="RHEA-COMP:11032"/>
        <dbReference type="ChEBI" id="CHEBI:29950"/>
        <dbReference type="ChEBI" id="CHEBI:57287"/>
        <dbReference type="ChEBI" id="CHEBI:57379"/>
        <dbReference type="ChEBI" id="CHEBI:74151"/>
        <dbReference type="EC" id="2.3.1.225"/>
    </reaction>
</comment>
<keyword evidence="5 10" id="KW-0472">Membrane</keyword>
<feature type="transmembrane region" description="Helical" evidence="10">
    <location>
        <begin position="442"/>
        <end position="462"/>
    </location>
</feature>
<keyword evidence="8 10" id="KW-0012">Acyltransferase</keyword>
<name>A0A9P6MRS2_9FUNG</name>
<evidence type="ECO:0000256" key="5">
    <source>
        <dbReference type="ARBA" id="ARBA00023136"/>
    </source>
</evidence>
<dbReference type="GO" id="GO:0005783">
    <property type="term" value="C:endoplasmic reticulum"/>
    <property type="evidence" value="ECO:0007669"/>
    <property type="project" value="TreeGrafter"/>
</dbReference>
<accession>A0A9P6MRS2</accession>
<feature type="region of interest" description="Disordered" evidence="11">
    <location>
        <begin position="663"/>
        <end position="788"/>
    </location>
</feature>
<proteinExistence type="inferred from homology"/>
<keyword evidence="6" id="KW-0564">Palmitate</keyword>
<feature type="compositionally biased region" description="Polar residues" evidence="11">
    <location>
        <begin position="734"/>
        <end position="745"/>
    </location>
</feature>
<feature type="region of interest" description="Disordered" evidence="11">
    <location>
        <begin position="173"/>
        <end position="205"/>
    </location>
</feature>
<evidence type="ECO:0000313" key="13">
    <source>
        <dbReference type="EMBL" id="KAG0011139.1"/>
    </source>
</evidence>
<feature type="transmembrane region" description="Helical" evidence="10">
    <location>
        <begin position="85"/>
        <end position="105"/>
    </location>
</feature>
<dbReference type="PROSITE" id="PS50216">
    <property type="entry name" value="DHHC"/>
    <property type="match status" value="1"/>
</dbReference>
<feature type="compositionally biased region" description="Basic and acidic residues" evidence="11">
    <location>
        <begin position="278"/>
        <end position="301"/>
    </location>
</feature>
<comment type="similarity">
    <text evidence="10">Belongs to the DHHC palmitoyltransferase family.</text>
</comment>
<keyword evidence="7" id="KW-0449">Lipoprotein</keyword>
<dbReference type="GO" id="GO:0019706">
    <property type="term" value="F:protein-cysteine S-palmitoyltransferase activity"/>
    <property type="evidence" value="ECO:0007669"/>
    <property type="project" value="UniProtKB-EC"/>
</dbReference>
<dbReference type="InterPro" id="IPR001594">
    <property type="entry name" value="Palmitoyltrfase_DHHC"/>
</dbReference>
<feature type="transmembrane region" description="Helical" evidence="10">
    <location>
        <begin position="363"/>
        <end position="387"/>
    </location>
</feature>
<feature type="region of interest" description="Disordered" evidence="11">
    <location>
        <begin position="255"/>
        <end position="308"/>
    </location>
</feature>
<evidence type="ECO:0000256" key="9">
    <source>
        <dbReference type="ARBA" id="ARBA00048048"/>
    </source>
</evidence>
<comment type="subcellular location">
    <subcellularLocation>
        <location evidence="1">Membrane</location>
        <topology evidence="1">Multi-pass membrane protein</topology>
    </subcellularLocation>
</comment>
<dbReference type="AlphaFoldDB" id="A0A9P6MRS2"/>
<protein>
    <recommendedName>
        <fullName evidence="10">Palmitoyltransferase</fullName>
        <ecNumber evidence="10">2.3.1.225</ecNumber>
    </recommendedName>
</protein>
<dbReference type="InterPro" id="IPR039859">
    <property type="entry name" value="PFA4/ZDH16/20/ERF2-like"/>
</dbReference>
<feature type="compositionally biased region" description="Polar residues" evidence="11">
    <location>
        <begin position="628"/>
        <end position="649"/>
    </location>
</feature>
<gene>
    <name evidence="13" type="ORF">BGZ80_000921</name>
</gene>
<dbReference type="GO" id="GO:0006612">
    <property type="term" value="P:protein targeting to membrane"/>
    <property type="evidence" value="ECO:0007669"/>
    <property type="project" value="TreeGrafter"/>
</dbReference>
<reference evidence="13" key="1">
    <citation type="journal article" date="2020" name="Fungal Divers.">
        <title>Resolving the Mortierellaceae phylogeny through synthesis of multi-gene phylogenetics and phylogenomics.</title>
        <authorList>
            <person name="Vandepol N."/>
            <person name="Liber J."/>
            <person name="Desiro A."/>
            <person name="Na H."/>
            <person name="Kennedy M."/>
            <person name="Barry K."/>
            <person name="Grigoriev I.V."/>
            <person name="Miller A.N."/>
            <person name="O'Donnell K."/>
            <person name="Stajich J.E."/>
            <person name="Bonito G."/>
        </authorList>
    </citation>
    <scope>NUCLEOTIDE SEQUENCE</scope>
    <source>
        <strain evidence="13">NRRL 2769</strain>
    </source>
</reference>
<dbReference type="Pfam" id="PF01529">
    <property type="entry name" value="DHHC"/>
    <property type="match status" value="1"/>
</dbReference>
<evidence type="ECO:0000313" key="14">
    <source>
        <dbReference type="Proteomes" id="UP000703661"/>
    </source>
</evidence>
<dbReference type="GO" id="GO:0016020">
    <property type="term" value="C:membrane"/>
    <property type="evidence" value="ECO:0007669"/>
    <property type="project" value="UniProtKB-SubCell"/>
</dbReference>
<evidence type="ECO:0000256" key="3">
    <source>
        <dbReference type="ARBA" id="ARBA00022692"/>
    </source>
</evidence>
<dbReference type="EMBL" id="JAAAID010001202">
    <property type="protein sequence ID" value="KAG0011139.1"/>
    <property type="molecule type" value="Genomic_DNA"/>
</dbReference>
<feature type="compositionally biased region" description="Basic and acidic residues" evidence="11">
    <location>
        <begin position="716"/>
        <end position="731"/>
    </location>
</feature>
<dbReference type="PANTHER" id="PTHR22883">
    <property type="entry name" value="ZINC FINGER DHHC DOMAIN CONTAINING PROTEIN"/>
    <property type="match status" value="1"/>
</dbReference>